<keyword evidence="2" id="KW-0813">Transport</keyword>
<comment type="caution">
    <text evidence="7">The sequence shown here is derived from an EMBL/GenBank/DDBJ whole genome shotgun (WGS) entry which is preliminary data.</text>
</comment>
<evidence type="ECO:0000256" key="2">
    <source>
        <dbReference type="ARBA" id="ARBA00022448"/>
    </source>
</evidence>
<dbReference type="Proteomes" id="UP000094936">
    <property type="component" value="Unassembled WGS sequence"/>
</dbReference>
<dbReference type="InterPro" id="IPR009248">
    <property type="entry name" value="SbmA_BacA"/>
</dbReference>
<keyword evidence="5 6" id="KW-0472">Membrane</keyword>
<organism evidence="7 8">
    <name type="scientific">Veronia pacifica</name>
    <dbReference type="NCBI Taxonomy" id="1080227"/>
    <lineage>
        <taxon>Bacteria</taxon>
        <taxon>Pseudomonadati</taxon>
        <taxon>Pseudomonadota</taxon>
        <taxon>Gammaproteobacteria</taxon>
        <taxon>Vibrionales</taxon>
        <taxon>Vibrionaceae</taxon>
        <taxon>Veronia</taxon>
    </lineage>
</organism>
<dbReference type="GO" id="GO:0015833">
    <property type="term" value="P:peptide transport"/>
    <property type="evidence" value="ECO:0007669"/>
    <property type="project" value="InterPro"/>
</dbReference>
<comment type="subcellular location">
    <subcellularLocation>
        <location evidence="1">Cell membrane</location>
        <topology evidence="1">Multi-pass membrane protein</topology>
    </subcellularLocation>
</comment>
<dbReference type="RefSeq" id="WP_068900314.1">
    <property type="nucleotide sequence ID" value="NZ_JBHUIF010000015.1"/>
</dbReference>
<name>A0A1C3EMU6_9GAMM</name>
<keyword evidence="4 6" id="KW-1133">Transmembrane helix</keyword>
<dbReference type="OrthoDB" id="8233587at2"/>
<reference evidence="7 8" key="1">
    <citation type="submission" date="2016-05" db="EMBL/GenBank/DDBJ databases">
        <title>Genomic Taxonomy of the Vibrionaceae.</title>
        <authorList>
            <person name="Gomez-Gil B."/>
            <person name="Enciso-Ibarra J."/>
        </authorList>
    </citation>
    <scope>NUCLEOTIDE SEQUENCE [LARGE SCALE GENOMIC DNA]</scope>
    <source>
        <strain evidence="7 8">CAIM 1920</strain>
    </source>
</reference>
<dbReference type="EMBL" id="LYBM01000007">
    <property type="protein sequence ID" value="ODA34567.1"/>
    <property type="molecule type" value="Genomic_DNA"/>
</dbReference>
<dbReference type="NCBIfam" id="NF008306">
    <property type="entry name" value="PRK11098.1"/>
    <property type="match status" value="1"/>
</dbReference>
<evidence type="ECO:0000256" key="4">
    <source>
        <dbReference type="ARBA" id="ARBA00022989"/>
    </source>
</evidence>
<evidence type="ECO:0008006" key="9">
    <source>
        <dbReference type="Google" id="ProtNLM"/>
    </source>
</evidence>
<dbReference type="NCBIfam" id="NF009036">
    <property type="entry name" value="PRK12369.1"/>
    <property type="match status" value="1"/>
</dbReference>
<sequence>MFKSFFLNKRWFLWSILGSIIILYVTWYKVQIDVEVNEWFGEFYNLIQKALSKPNAVTFDEFLAGCIDFFNIVSIYIIIAVVLEFFVRHYVFRWRTAMNDYYMSHWHRIRHVEGAAQRIQEDTMRFARIVEGLGVSFMRSVMTLVAFLPILWTLSENVTELPWLGQVDRSLVYMAIISAIVGTVLLAIVGIKLPGLEFKNQKVEAAYRKELVFGEDHMSRAQPETVSELFTNVRKNYFNLYKHYLYFDIAKWSYIQYTVIVPYIALGPTIVSGAITLGVLQQILRAFNKVEDSFQFLVHSWSTIVELMSIYKRLRAFEQQIDMIDSEPEEVVE</sequence>
<feature type="transmembrane region" description="Helical" evidence="6">
    <location>
        <begin position="62"/>
        <end position="87"/>
    </location>
</feature>
<gene>
    <name evidence="7" type="ORF">A8L45_06255</name>
</gene>
<dbReference type="GO" id="GO:1904680">
    <property type="term" value="F:peptide transmembrane transporter activity"/>
    <property type="evidence" value="ECO:0007669"/>
    <property type="project" value="InterPro"/>
</dbReference>
<accession>A0A1C3EMU6</accession>
<evidence type="ECO:0000256" key="6">
    <source>
        <dbReference type="SAM" id="Phobius"/>
    </source>
</evidence>
<dbReference type="PANTHER" id="PTHR11384:SF59">
    <property type="entry name" value="LYSOSOMAL COBALAMIN TRANSPORTER ABCD4"/>
    <property type="match status" value="1"/>
</dbReference>
<keyword evidence="3 6" id="KW-0812">Transmembrane</keyword>
<dbReference type="InterPro" id="IPR036640">
    <property type="entry name" value="ABC1_TM_sf"/>
</dbReference>
<evidence type="ECO:0000256" key="1">
    <source>
        <dbReference type="ARBA" id="ARBA00004651"/>
    </source>
</evidence>
<evidence type="ECO:0000256" key="3">
    <source>
        <dbReference type="ARBA" id="ARBA00022692"/>
    </source>
</evidence>
<evidence type="ECO:0000313" key="7">
    <source>
        <dbReference type="EMBL" id="ODA34567.1"/>
    </source>
</evidence>
<keyword evidence="8" id="KW-1185">Reference proteome</keyword>
<dbReference type="InterPro" id="IPR050835">
    <property type="entry name" value="ABC_transporter_sub-D"/>
</dbReference>
<dbReference type="PANTHER" id="PTHR11384">
    <property type="entry name" value="ATP-BINDING CASSETTE, SUB-FAMILY D MEMBER"/>
    <property type="match status" value="1"/>
</dbReference>
<dbReference type="SUPFAM" id="SSF90123">
    <property type="entry name" value="ABC transporter transmembrane region"/>
    <property type="match status" value="1"/>
</dbReference>
<evidence type="ECO:0000313" key="8">
    <source>
        <dbReference type="Proteomes" id="UP000094936"/>
    </source>
</evidence>
<dbReference type="GO" id="GO:0005886">
    <property type="term" value="C:plasma membrane"/>
    <property type="evidence" value="ECO:0007669"/>
    <property type="project" value="UniProtKB-SubCell"/>
</dbReference>
<evidence type="ECO:0000256" key="5">
    <source>
        <dbReference type="ARBA" id="ARBA00023136"/>
    </source>
</evidence>
<dbReference type="GO" id="GO:0005524">
    <property type="term" value="F:ATP binding"/>
    <property type="evidence" value="ECO:0007669"/>
    <property type="project" value="InterPro"/>
</dbReference>
<protein>
    <recommendedName>
        <fullName evidence="9">Microcin B17 transporter</fullName>
    </recommendedName>
</protein>
<feature type="transmembrane region" description="Helical" evidence="6">
    <location>
        <begin position="133"/>
        <end position="152"/>
    </location>
</feature>
<feature type="transmembrane region" description="Helical" evidence="6">
    <location>
        <begin position="172"/>
        <end position="191"/>
    </location>
</feature>
<dbReference type="AlphaFoldDB" id="A0A1C3EMU6"/>
<dbReference type="Pfam" id="PF05992">
    <property type="entry name" value="SbmA_BacA"/>
    <property type="match status" value="1"/>
</dbReference>
<dbReference type="STRING" id="1080227.A8L45_06255"/>
<proteinExistence type="predicted"/>
<feature type="transmembrane region" description="Helical" evidence="6">
    <location>
        <begin position="12"/>
        <end position="30"/>
    </location>
</feature>